<dbReference type="Proteomes" id="UP000242682">
    <property type="component" value="Unassembled WGS sequence"/>
</dbReference>
<name>A0A2P8H408_9BACL</name>
<protein>
    <submittedName>
        <fullName evidence="1">Uncharacterized protein</fullName>
    </submittedName>
</protein>
<dbReference type="AlphaFoldDB" id="A0A2P8H408"/>
<sequence length="129" mass="14407">MGHTASLDSLAEKISLLLDAEIEVSDSSWHYRKQRIVKNRKNVICIMDLSVEVGAFEENGNAINQASVSLLTEELPGFTLALREHPIPFPTHFSQSQKTDSHLCCLLLETKEPPEDFAERLAGAFDKIL</sequence>
<keyword evidence="2" id="KW-1185">Reference proteome</keyword>
<reference evidence="1 2" key="1">
    <citation type="submission" date="2018-03" db="EMBL/GenBank/DDBJ databases">
        <title>Genomic Encyclopedia of Type Strains, Phase III (KMG-III): the genomes of soil and plant-associated and newly described type strains.</title>
        <authorList>
            <person name="Whitman W."/>
        </authorList>
    </citation>
    <scope>NUCLEOTIDE SEQUENCE [LARGE SCALE GENOMIC DNA]</scope>
    <source>
        <strain evidence="1 2">CGMCC 1.12259</strain>
    </source>
</reference>
<evidence type="ECO:0000313" key="2">
    <source>
        <dbReference type="Proteomes" id="UP000242682"/>
    </source>
</evidence>
<gene>
    <name evidence="1" type="ORF">B0H99_10388</name>
</gene>
<dbReference type="EMBL" id="PYAT01000003">
    <property type="protein sequence ID" value="PSL40956.1"/>
    <property type="molecule type" value="Genomic_DNA"/>
</dbReference>
<comment type="caution">
    <text evidence="1">The sequence shown here is derived from an EMBL/GenBank/DDBJ whole genome shotgun (WGS) entry which is preliminary data.</text>
</comment>
<proteinExistence type="predicted"/>
<organism evidence="1 2">
    <name type="scientific">Planomicrobium soli</name>
    <dbReference type="NCBI Taxonomy" id="1176648"/>
    <lineage>
        <taxon>Bacteria</taxon>
        <taxon>Bacillati</taxon>
        <taxon>Bacillota</taxon>
        <taxon>Bacilli</taxon>
        <taxon>Bacillales</taxon>
        <taxon>Caryophanaceae</taxon>
        <taxon>Planomicrobium</taxon>
    </lineage>
</organism>
<evidence type="ECO:0000313" key="1">
    <source>
        <dbReference type="EMBL" id="PSL40956.1"/>
    </source>
</evidence>
<accession>A0A2P8H408</accession>